<protein>
    <submittedName>
        <fullName evidence="1">Uncharacterized protein</fullName>
    </submittedName>
</protein>
<reference evidence="1 2" key="1">
    <citation type="submission" date="2021-06" db="EMBL/GenBank/DDBJ databases">
        <authorList>
            <person name="Palmer J.M."/>
        </authorList>
    </citation>
    <scope>NUCLEOTIDE SEQUENCE [LARGE SCALE GENOMIC DNA]</scope>
    <source>
        <strain evidence="2">if_2019</strain>
        <tissue evidence="1">Muscle</tissue>
    </source>
</reference>
<sequence length="108" mass="11988">MKLKYNQIRKPNLTKHEQDDKTKAWIKTLTVKNIRNPKPKTKQPYIMTRSPSFSVKCNFYLNAYCFSMMYPPGQGAYIVLGLASLLCAAGCAVREGGLPGWAGAADDG</sequence>
<name>A0ABV0U8I7_9TELE</name>
<dbReference type="EMBL" id="JAHRIQ010061159">
    <property type="protein sequence ID" value="MEQ2241500.1"/>
    <property type="molecule type" value="Genomic_DNA"/>
</dbReference>
<accession>A0ABV0U8I7</accession>
<keyword evidence="2" id="KW-1185">Reference proteome</keyword>
<evidence type="ECO:0000313" key="2">
    <source>
        <dbReference type="Proteomes" id="UP001482620"/>
    </source>
</evidence>
<dbReference type="Proteomes" id="UP001482620">
    <property type="component" value="Unassembled WGS sequence"/>
</dbReference>
<organism evidence="1 2">
    <name type="scientific">Ilyodon furcidens</name>
    <name type="common">goldbreast splitfin</name>
    <dbReference type="NCBI Taxonomy" id="33524"/>
    <lineage>
        <taxon>Eukaryota</taxon>
        <taxon>Metazoa</taxon>
        <taxon>Chordata</taxon>
        <taxon>Craniata</taxon>
        <taxon>Vertebrata</taxon>
        <taxon>Euteleostomi</taxon>
        <taxon>Actinopterygii</taxon>
        <taxon>Neopterygii</taxon>
        <taxon>Teleostei</taxon>
        <taxon>Neoteleostei</taxon>
        <taxon>Acanthomorphata</taxon>
        <taxon>Ovalentaria</taxon>
        <taxon>Atherinomorphae</taxon>
        <taxon>Cyprinodontiformes</taxon>
        <taxon>Goodeidae</taxon>
        <taxon>Ilyodon</taxon>
    </lineage>
</organism>
<comment type="caution">
    <text evidence="1">The sequence shown here is derived from an EMBL/GenBank/DDBJ whole genome shotgun (WGS) entry which is preliminary data.</text>
</comment>
<gene>
    <name evidence="1" type="ORF">ILYODFUR_025965</name>
</gene>
<evidence type="ECO:0000313" key="1">
    <source>
        <dbReference type="EMBL" id="MEQ2241500.1"/>
    </source>
</evidence>
<proteinExistence type="predicted"/>